<evidence type="ECO:0000256" key="2">
    <source>
        <dbReference type="SAM" id="Phobius"/>
    </source>
</evidence>
<dbReference type="Proteomes" id="UP000467428">
    <property type="component" value="Chromosome"/>
</dbReference>
<protein>
    <submittedName>
        <fullName evidence="3">Uncharacterized protein</fullName>
    </submittedName>
</protein>
<accession>A0A7I7RZ34</accession>
<dbReference type="EMBL" id="AP022593">
    <property type="protein sequence ID" value="BBY49450.1"/>
    <property type="molecule type" value="Genomic_DNA"/>
</dbReference>
<dbReference type="AlphaFoldDB" id="A0A7I7RZ34"/>
<reference evidence="3 4" key="1">
    <citation type="journal article" date="2019" name="Emerg. Microbes Infect.">
        <title>Comprehensive subspecies identification of 175 nontuberculous mycobacteria species based on 7547 genomic profiles.</title>
        <authorList>
            <person name="Matsumoto Y."/>
            <person name="Kinjo T."/>
            <person name="Motooka D."/>
            <person name="Nabeya D."/>
            <person name="Jung N."/>
            <person name="Uechi K."/>
            <person name="Horii T."/>
            <person name="Iida T."/>
            <person name="Fujita J."/>
            <person name="Nakamura S."/>
        </authorList>
    </citation>
    <scope>NUCLEOTIDE SEQUENCE [LARGE SCALE GENOMIC DNA]</scope>
    <source>
        <strain evidence="3 4">JCM 18538</strain>
    </source>
</reference>
<geneLocation type="plasmid" evidence="4">
    <name>pjcm18538 dna</name>
</geneLocation>
<evidence type="ECO:0000256" key="1">
    <source>
        <dbReference type="SAM" id="MobiDB-lite"/>
    </source>
</evidence>
<keyword evidence="2" id="KW-0812">Transmembrane</keyword>
<name>A0A7I7RZ34_9MYCO</name>
<keyword evidence="4" id="KW-1185">Reference proteome</keyword>
<keyword evidence="2" id="KW-1133">Transmembrane helix</keyword>
<proteinExistence type="predicted"/>
<keyword evidence="2" id="KW-0472">Membrane</keyword>
<dbReference type="RefSeq" id="WP_163919091.1">
    <property type="nucleotide sequence ID" value="NZ_AP022593.1"/>
</dbReference>
<gene>
    <name evidence="3" type="ORF">MARA_29180</name>
</gene>
<evidence type="ECO:0000313" key="4">
    <source>
        <dbReference type="Proteomes" id="UP000467428"/>
    </source>
</evidence>
<dbReference type="KEGG" id="marz:MARA_29180"/>
<organism evidence="3 4">
    <name type="scientific">Mycolicibacterium arabiense</name>
    <dbReference type="NCBI Taxonomy" id="1286181"/>
    <lineage>
        <taxon>Bacteria</taxon>
        <taxon>Bacillati</taxon>
        <taxon>Actinomycetota</taxon>
        <taxon>Actinomycetes</taxon>
        <taxon>Mycobacteriales</taxon>
        <taxon>Mycobacteriaceae</taxon>
        <taxon>Mycolicibacterium</taxon>
    </lineage>
</organism>
<feature type="region of interest" description="Disordered" evidence="1">
    <location>
        <begin position="89"/>
        <end position="108"/>
    </location>
</feature>
<feature type="transmembrane region" description="Helical" evidence="2">
    <location>
        <begin position="12"/>
        <end position="45"/>
    </location>
</feature>
<evidence type="ECO:0000313" key="3">
    <source>
        <dbReference type="EMBL" id="BBY49450.1"/>
    </source>
</evidence>
<sequence>MARGNSDSGSGFAAVFLLMLVIGFIVTYIWWIVGAAAVVGLFFVGRALVRQADERRELAAAREEELKLRADRHMRWTIAGDSRAVYGPEGASATDALSPPPALPGSDEDVDDDSVAVATMATTADGLATLVREKPPGWTWALFASVLVERRNNVLPRLRDSELGFSPSVGVPVYSGTELARILFGFVDEMLSTARQIDDFMAAPAFMATLNPGDEHGGDAEAIEHVANRLMDYHDRLLELSERCRRVTPSSYYGDVVAECARVINRLLQGYRDFIAELVDVVEALPKFLRHADGDIHLGSLALDLDIKGVSHLTKRLDAISR</sequence>